<accession>U2KB24</accession>
<dbReference type="EMBL" id="AWVF01000200">
    <property type="protein sequence ID" value="ERJ95711.1"/>
    <property type="molecule type" value="Genomic_DNA"/>
</dbReference>
<sequence>MYDNRQTTNNKETSSGGISAAVVVCGSRSVRRMFHVKQTT</sequence>
<comment type="caution">
    <text evidence="1">The sequence shown here is derived from an EMBL/GenBank/DDBJ whole genome shotgun (WGS) entry which is preliminary data.</text>
</comment>
<dbReference type="PATRIC" id="fig|411473.3.peg.1311"/>
<gene>
    <name evidence="1" type="ORF">RUMCAL_01608</name>
</gene>
<reference evidence="1 2" key="1">
    <citation type="submission" date="2013-07" db="EMBL/GenBank/DDBJ databases">
        <authorList>
            <person name="Weinstock G."/>
            <person name="Sodergren E."/>
            <person name="Wylie T."/>
            <person name="Fulton L."/>
            <person name="Fulton R."/>
            <person name="Fronick C."/>
            <person name="O'Laughlin M."/>
            <person name="Godfrey J."/>
            <person name="Miner T."/>
            <person name="Herter B."/>
            <person name="Appelbaum E."/>
            <person name="Cordes M."/>
            <person name="Lek S."/>
            <person name="Wollam A."/>
            <person name="Pepin K.H."/>
            <person name="Palsikar V.B."/>
            <person name="Mitreva M."/>
            <person name="Wilson R.K."/>
        </authorList>
    </citation>
    <scope>NUCLEOTIDE SEQUENCE [LARGE SCALE GENOMIC DNA]</scope>
    <source>
        <strain evidence="1 2">ATCC 27760</strain>
    </source>
</reference>
<organism evidence="1 2">
    <name type="scientific">Ruminococcus callidus ATCC 27760</name>
    <dbReference type="NCBI Taxonomy" id="411473"/>
    <lineage>
        <taxon>Bacteria</taxon>
        <taxon>Bacillati</taxon>
        <taxon>Bacillota</taxon>
        <taxon>Clostridia</taxon>
        <taxon>Eubacteriales</taxon>
        <taxon>Oscillospiraceae</taxon>
        <taxon>Ruminococcus</taxon>
    </lineage>
</organism>
<dbReference type="HOGENOM" id="CLU_3295997_0_0_9"/>
<dbReference type="AlphaFoldDB" id="U2KB24"/>
<evidence type="ECO:0000313" key="2">
    <source>
        <dbReference type="Proteomes" id="UP000016662"/>
    </source>
</evidence>
<proteinExistence type="predicted"/>
<keyword evidence="2" id="KW-1185">Reference proteome</keyword>
<dbReference type="Proteomes" id="UP000016662">
    <property type="component" value="Unassembled WGS sequence"/>
</dbReference>
<name>U2KB24_9FIRM</name>
<evidence type="ECO:0000313" key="1">
    <source>
        <dbReference type="EMBL" id="ERJ95711.1"/>
    </source>
</evidence>
<protein>
    <submittedName>
        <fullName evidence="1">Uncharacterized protein</fullName>
    </submittedName>
</protein>